<dbReference type="InterPro" id="IPR007921">
    <property type="entry name" value="CHAP_dom"/>
</dbReference>
<dbReference type="Proteomes" id="UP000194933">
    <property type="component" value="Unassembled WGS sequence"/>
</dbReference>
<feature type="compositionally biased region" description="Polar residues" evidence="2">
    <location>
        <begin position="188"/>
        <end position="218"/>
    </location>
</feature>
<accession>A0A242JW02</accession>
<dbReference type="Gene3D" id="1.10.530.10">
    <property type="match status" value="1"/>
</dbReference>
<evidence type="ECO:0000256" key="2">
    <source>
        <dbReference type="SAM" id="MobiDB-lite"/>
    </source>
</evidence>
<dbReference type="InterPro" id="IPR047194">
    <property type="entry name" value="CwlT-like_lysozyme"/>
</dbReference>
<dbReference type="EMBL" id="NGMO01000005">
    <property type="protein sequence ID" value="OTP06969.1"/>
    <property type="molecule type" value="Genomic_DNA"/>
</dbReference>
<feature type="compositionally biased region" description="Basic and acidic residues" evidence="2">
    <location>
        <begin position="157"/>
        <end position="184"/>
    </location>
</feature>
<dbReference type="RefSeq" id="WP_256924562.1">
    <property type="nucleotide sequence ID" value="NZ_NGMO01000005.1"/>
</dbReference>
<proteinExistence type="predicted"/>
<feature type="region of interest" description="Disordered" evidence="2">
    <location>
        <begin position="1"/>
        <end position="40"/>
    </location>
</feature>
<dbReference type="InterPro" id="IPR038765">
    <property type="entry name" value="Papain-like_cys_pep_sf"/>
</dbReference>
<feature type="region of interest" description="Disordered" evidence="2">
    <location>
        <begin position="54"/>
        <end position="241"/>
    </location>
</feature>
<protein>
    <submittedName>
        <fullName evidence="6">Uncharacterized protein</fullName>
    </submittedName>
</protein>
<dbReference type="SUPFAM" id="SSF54001">
    <property type="entry name" value="Cysteine proteinases"/>
    <property type="match status" value="1"/>
</dbReference>
<evidence type="ECO:0000259" key="5">
    <source>
        <dbReference type="Pfam" id="PF13702"/>
    </source>
</evidence>
<dbReference type="Pfam" id="PF13702">
    <property type="entry name" value="Lysozyme_like"/>
    <property type="match status" value="1"/>
</dbReference>
<keyword evidence="3" id="KW-1133">Transmembrane helix</keyword>
<comment type="subcellular location">
    <subcellularLocation>
        <location evidence="1">Cell surface</location>
    </subcellularLocation>
</comment>
<dbReference type="Gene3D" id="2.70.70.10">
    <property type="entry name" value="Glucose Permease (Domain IIA)"/>
    <property type="match status" value="1"/>
</dbReference>
<dbReference type="InterPro" id="IPR023346">
    <property type="entry name" value="Lysozyme-like_dom_sf"/>
</dbReference>
<dbReference type="GO" id="GO:0009986">
    <property type="term" value="C:cell surface"/>
    <property type="evidence" value="ECO:0007669"/>
    <property type="project" value="UniProtKB-SubCell"/>
</dbReference>
<dbReference type="SUPFAM" id="SSF53955">
    <property type="entry name" value="Lysozyme-like"/>
    <property type="match status" value="1"/>
</dbReference>
<feature type="transmembrane region" description="Helical" evidence="3">
    <location>
        <begin position="284"/>
        <end position="307"/>
    </location>
</feature>
<dbReference type="Pfam" id="PF05257">
    <property type="entry name" value="CHAP"/>
    <property type="match status" value="1"/>
</dbReference>
<evidence type="ECO:0000256" key="1">
    <source>
        <dbReference type="ARBA" id="ARBA00004241"/>
    </source>
</evidence>
<feature type="compositionally biased region" description="Basic residues" evidence="2">
    <location>
        <begin position="227"/>
        <end position="239"/>
    </location>
</feature>
<dbReference type="InterPro" id="IPR011055">
    <property type="entry name" value="Dup_hybrid_motif"/>
</dbReference>
<feature type="domain" description="CwlT-like lysozyme" evidence="5">
    <location>
        <begin position="726"/>
        <end position="882"/>
    </location>
</feature>
<reference evidence="6 7" key="1">
    <citation type="submission" date="2017-05" db="EMBL/GenBank/DDBJ databases">
        <title>The Genome Sequence of Enterococcus sp. 10A9_DIV0425.</title>
        <authorList>
            <consortium name="The Broad Institute Genomics Platform"/>
            <consortium name="The Broad Institute Genomic Center for Infectious Diseases"/>
            <person name="Earl A."/>
            <person name="Manson A."/>
            <person name="Schwartman J."/>
            <person name="Gilmore M."/>
            <person name="Abouelleil A."/>
            <person name="Cao P."/>
            <person name="Chapman S."/>
            <person name="Cusick C."/>
            <person name="Shea T."/>
            <person name="Young S."/>
            <person name="Neafsey D."/>
            <person name="Nusbaum C."/>
            <person name="Birren B."/>
        </authorList>
    </citation>
    <scope>NUCLEOTIDE SEQUENCE [LARGE SCALE GENOMIC DNA]</scope>
    <source>
        <strain evidence="6 7">10A9_DIV0425</strain>
    </source>
</reference>
<evidence type="ECO:0000313" key="6">
    <source>
        <dbReference type="EMBL" id="OTP06969.1"/>
    </source>
</evidence>
<organism evidence="6 7">
    <name type="scientific">Candidatus Enterococcus wittei</name>
    <dbReference type="NCBI Taxonomy" id="1987383"/>
    <lineage>
        <taxon>Bacteria</taxon>
        <taxon>Bacillati</taxon>
        <taxon>Bacillota</taxon>
        <taxon>Bacilli</taxon>
        <taxon>Lactobacillales</taxon>
        <taxon>Enterococcaceae</taxon>
        <taxon>Enterococcus</taxon>
    </lineage>
</organism>
<gene>
    <name evidence="6" type="ORF">A5844_002675</name>
</gene>
<keyword evidence="7" id="KW-1185">Reference proteome</keyword>
<evidence type="ECO:0000256" key="3">
    <source>
        <dbReference type="SAM" id="Phobius"/>
    </source>
</evidence>
<dbReference type="CDD" id="cd16891">
    <property type="entry name" value="CwlT-like"/>
    <property type="match status" value="1"/>
</dbReference>
<feature type="compositionally biased region" description="Basic and acidic residues" evidence="2">
    <location>
        <begin position="1"/>
        <end position="12"/>
    </location>
</feature>
<name>A0A242JW02_9ENTE</name>
<feature type="domain" description="Peptidase C51" evidence="4">
    <location>
        <begin position="914"/>
        <end position="1003"/>
    </location>
</feature>
<evidence type="ECO:0000313" key="7">
    <source>
        <dbReference type="Proteomes" id="UP000194933"/>
    </source>
</evidence>
<dbReference type="STRING" id="1987383.A5844_002675"/>
<dbReference type="AlphaFoldDB" id="A0A242JW02"/>
<sequence length="1026" mass="118048">MPDAKILSKDRASGNVSTTTTKSKKMVLQREKSQSAKVSKKSVRYLQALLRKGKMASPIRTRSQQHRKILNDQRKKSKQERQTLSSRASSQKSIQQNRNRRSMRDNLRKNRQQSTRHSATNMNQSSTQRSNNYHRSVKQITSGTNKSNTQMIIQQKQRREMIREQKKKDRDSIRYTHKGYEYKKAPSQKLTKQGSASDRQTTGVQNKKNKHQSMQVSGTKRREREKQKHTRQAGKKKSYGVKNMRQKVQDSLKKEIKPKNQFKNYFKEMIIDKIGTDSDGNLNFIGFILAVILLVPMLITFLIVIVIMAIVATIVAIFITVWMFIASLFVIKTEAMAMTEAYMYITWLDTHKNKDVYDRYQQLVADKTNEIVYFEVNGIQSDPEKFMFASNGDNYLYYLNAKYEDYDITNTAIATYRKRIADKTGVWIPWSMRNSTYAVFQDAPHPTTSEPIKVYKVKDEIHAVHDMIYNYRTKIEKDKEIETVTVTVDKETGEEKTEIKTEKKTVATVEVNVKTIGEMFDTKPEVDVYSLNKHYGSVLAFDDEEVDKYYPIMELERFEDKIFMRNPFGKKNYATVVDNFGYRRRDESVEHYQIALEAEPGTPVYATTTEEVDDIDYEYRAGHTDGSVPTTTAIETDTGDYYAYYVNVDPVVRPGTDLKEGDLIGYTKDQFDGNLLLAMKEYRFWHKDPNVYPAIYIDKLVFANDTNLAYLRNGGGLRGELINPPEKVMQWREKVVEETKKQDISSYTNAVLSMIWVESGGDQELTKDIMNVKNAVDKPITVTTPEQSIELGVAQFADLLKKAEKNTISPLAAVQAYNYGEAYLDDLIKRNAPHTFENSKYYAQEKSNSQTVPFNHSVALTLGYTWRYNFGNMFYAPMVTRNISGDTGKLAEIAIKELGNANGEKYWRWAGFENRMEWSAVFVSWVANEAGYLDQGRVLQTPSVLNMFNWFKEEEKFKGPEEEYTPQSGDIVFFDWAGGKTGKDHVGIVEYADGNIVQVIEGNSNNLVRRKTYSLTSNVISGYGIP</sequence>
<comment type="caution">
    <text evidence="6">The sequence shown here is derived from an EMBL/GenBank/DDBJ whole genome shotgun (WGS) entry which is preliminary data.</text>
</comment>
<evidence type="ECO:0000259" key="4">
    <source>
        <dbReference type="Pfam" id="PF05257"/>
    </source>
</evidence>
<keyword evidence="3" id="KW-0472">Membrane</keyword>
<keyword evidence="3" id="KW-0812">Transmembrane</keyword>
<feature type="transmembrane region" description="Helical" evidence="3">
    <location>
        <begin position="314"/>
        <end position="331"/>
    </location>
</feature>
<feature type="compositionally biased region" description="Polar residues" evidence="2">
    <location>
        <begin position="112"/>
        <end position="155"/>
    </location>
</feature>
<feature type="compositionally biased region" description="Polar residues" evidence="2">
    <location>
        <begin position="82"/>
        <end position="97"/>
    </location>
</feature>